<dbReference type="EMBL" id="GECZ01007231">
    <property type="protein sequence ID" value="JAS62538.1"/>
    <property type="molecule type" value="Transcribed_RNA"/>
</dbReference>
<accession>A0A1B6GJC1</accession>
<evidence type="ECO:0000313" key="2">
    <source>
        <dbReference type="EMBL" id="JAS62538.1"/>
    </source>
</evidence>
<gene>
    <name evidence="2" type="ORF">g.5724</name>
</gene>
<evidence type="ECO:0000256" key="1">
    <source>
        <dbReference type="SAM" id="SignalP"/>
    </source>
</evidence>
<sequence length="169" mass="19599">MKRKCAMMFYTLFVVIAGLNTVFTKETTEKIVSQLTVKVEDLGTYLVDLDQKILRMLVLPEKGGGDQLLKCLEKFWKNFRHLDGLVVLSEQEAFRPAKYMLEQESPKFVQEAFDVLNLQQTYGWDAVQFSTFREYLILISGLSAKFPDDFSKMRVDVETLLQKPLQQQV</sequence>
<dbReference type="AlphaFoldDB" id="A0A1B6GJC1"/>
<protein>
    <submittedName>
        <fullName evidence="2">Uncharacterized protein</fullName>
    </submittedName>
</protein>
<proteinExistence type="predicted"/>
<feature type="chain" id="PRO_5008583610" evidence="1">
    <location>
        <begin position="25"/>
        <end position="169"/>
    </location>
</feature>
<organism evidence="2">
    <name type="scientific">Cuerna arida</name>
    <dbReference type="NCBI Taxonomy" id="1464854"/>
    <lineage>
        <taxon>Eukaryota</taxon>
        <taxon>Metazoa</taxon>
        <taxon>Ecdysozoa</taxon>
        <taxon>Arthropoda</taxon>
        <taxon>Hexapoda</taxon>
        <taxon>Insecta</taxon>
        <taxon>Pterygota</taxon>
        <taxon>Neoptera</taxon>
        <taxon>Paraneoptera</taxon>
        <taxon>Hemiptera</taxon>
        <taxon>Auchenorrhyncha</taxon>
        <taxon>Membracoidea</taxon>
        <taxon>Cicadellidae</taxon>
        <taxon>Cicadellinae</taxon>
        <taxon>Proconiini</taxon>
        <taxon>Cuerna</taxon>
    </lineage>
</organism>
<feature type="signal peptide" evidence="1">
    <location>
        <begin position="1"/>
        <end position="24"/>
    </location>
</feature>
<name>A0A1B6GJC1_9HEMI</name>
<keyword evidence="1" id="KW-0732">Signal</keyword>
<reference evidence="2" key="1">
    <citation type="submission" date="2015-11" db="EMBL/GenBank/DDBJ databases">
        <title>De novo transcriptome assembly of four potential Pierce s Disease insect vectors from Arizona vineyards.</title>
        <authorList>
            <person name="Tassone E.E."/>
        </authorList>
    </citation>
    <scope>NUCLEOTIDE SEQUENCE</scope>
</reference>